<dbReference type="Proteomes" id="UP001197974">
    <property type="component" value="Chromosome"/>
</dbReference>
<dbReference type="SUPFAM" id="SSF82714">
    <property type="entry name" value="Multidrug efflux transporter AcrB TolC docking domain, DN and DC subdomains"/>
    <property type="match status" value="1"/>
</dbReference>
<sequence>MKLLKFIVQRKILVMLSVLFIVFVGTYSTFKLDKELMPDVSFDMAFAAIQTEDLSAIELERTITTPLEKQLIDMEGVEEINSTTSNGNVMLNFTFERGKGDELTKDIEATINSFISENDRIQDFVISNGFGLEYEFFMDISGDNQEKMTAFAEDILKPRLEELPEVKEVNLSGLFENEVNVTFNQDQIQEKGLLITDIISIIQQVNTESTIGNLSEEEGSTTLRWNSKLNSIEDVESIKIPAESGFITLKDIAKISLDPIENQAFVWKNGAKDLIFIQIARSSTVTQIEMAEAIREEVKNIKGENLIDGFTLNELVAQADYVQDSLDSVTKNILIGAVIAFVIMFIFLRNLRATIIIGISIPTSILLTFLTMWLLDYSFNILTLIALGLGVGMMVDASIVILESIYRKKEQGLSNLHAVLEGTKEVSSAVLASMLTTIVVFLPIGLLGGETGQFMIMFSVVIAITLISSVLVSFTVIPSLSEKFLKVHKKQREKSKEGPIVSFYGKLVSWTVKKKRYSLSIIGLFIAILVTSLLFITKIPMAIMPDMLNRYTEVNVQLQPGATLEEKEELAEEIHEAVNGINDVETNYVMDFGQSLYVMINMTKDDDITMEQKQVNEEILKNLRGIDSDSIKGFQTPTSAGASQAIQLQIEGEKFEEIKKISSEFTKELEELEGIVEVNNSVDKTSIEQIITLKEDEIDEANLSKGQIKQFIEQSFLNIEVSTIQQEDHEIPIKVKWEEDTTTTEDLLDLSVPTAEGTKKLSNFIELTSVDTPTEIGHTNGNRYTTISADVEGRDLGSINRDVQEIIEDFETPAGYQISKSGSLEQQTELFTEMLIILGVAIFLVYFVMAVQFNHLGHPLIVMSVIPMTIVGVILGLLITQRELTILSGMGVIMLIGIVLNNAILLIDRTNQLRKQEYTVKEALVEAGKNRLRPIFMTTLTTAGGMLPLALASGTSGNYQAPTATVIISGLLFATFITLLLIPAVYRLFSFKEKRKTLPTASKELEI</sequence>
<dbReference type="RefSeq" id="WP_226542774.1">
    <property type="nucleotide sequence ID" value="NZ_CP129013.1"/>
</dbReference>
<feature type="transmembrane region" description="Helical" evidence="1">
    <location>
        <begin position="830"/>
        <end position="848"/>
    </location>
</feature>
<feature type="transmembrane region" description="Helical" evidence="1">
    <location>
        <begin position="886"/>
        <end position="907"/>
    </location>
</feature>
<dbReference type="Gene3D" id="3.30.70.1320">
    <property type="entry name" value="Multidrug efflux transporter AcrB pore domain like"/>
    <property type="match status" value="1"/>
</dbReference>
<feature type="transmembrane region" description="Helical" evidence="1">
    <location>
        <begin position="966"/>
        <end position="989"/>
    </location>
</feature>
<dbReference type="Gene3D" id="3.30.2090.10">
    <property type="entry name" value="Multidrug efflux transporter AcrB TolC docking domain, DN and DC subdomains"/>
    <property type="match status" value="2"/>
</dbReference>
<dbReference type="PANTHER" id="PTHR32063">
    <property type="match status" value="1"/>
</dbReference>
<dbReference type="SUPFAM" id="SSF82866">
    <property type="entry name" value="Multidrug efflux transporter AcrB transmembrane domain"/>
    <property type="match status" value="2"/>
</dbReference>
<keyword evidence="1" id="KW-0812">Transmembrane</keyword>
<dbReference type="SUPFAM" id="SSF82693">
    <property type="entry name" value="Multidrug efflux transporter AcrB pore domain, PN1, PN2, PC1 and PC2 subdomains"/>
    <property type="match status" value="2"/>
</dbReference>
<dbReference type="Gene3D" id="1.20.1640.10">
    <property type="entry name" value="Multidrug efflux transporter AcrB transmembrane domain"/>
    <property type="match status" value="2"/>
</dbReference>
<feature type="transmembrane region" description="Helical" evidence="1">
    <location>
        <begin position="355"/>
        <end position="375"/>
    </location>
</feature>
<dbReference type="InterPro" id="IPR027463">
    <property type="entry name" value="AcrB_DN_DC_subdom"/>
</dbReference>
<evidence type="ECO:0000313" key="2">
    <source>
        <dbReference type="EMBL" id="WLR42184.1"/>
    </source>
</evidence>
<dbReference type="Pfam" id="PF00873">
    <property type="entry name" value="ACR_tran"/>
    <property type="match status" value="1"/>
</dbReference>
<gene>
    <name evidence="2" type="ORF">LC087_15790</name>
</gene>
<feature type="transmembrane region" description="Helical" evidence="1">
    <location>
        <begin position="454"/>
        <end position="480"/>
    </location>
</feature>
<evidence type="ECO:0000256" key="1">
    <source>
        <dbReference type="SAM" id="Phobius"/>
    </source>
</evidence>
<proteinExistence type="predicted"/>
<accession>A0ABY9JS07</accession>
<feature type="transmembrane region" description="Helical" evidence="1">
    <location>
        <begin position="329"/>
        <end position="348"/>
    </location>
</feature>
<dbReference type="InterPro" id="IPR001036">
    <property type="entry name" value="Acrflvin-R"/>
</dbReference>
<dbReference type="EMBL" id="CP129013">
    <property type="protein sequence ID" value="WLR42184.1"/>
    <property type="molecule type" value="Genomic_DNA"/>
</dbReference>
<feature type="transmembrane region" description="Helical" evidence="1">
    <location>
        <begin position="517"/>
        <end position="536"/>
    </location>
</feature>
<dbReference type="Gene3D" id="3.30.70.1430">
    <property type="entry name" value="Multidrug efflux transporter AcrB pore domain"/>
    <property type="match status" value="2"/>
</dbReference>
<dbReference type="PANTHER" id="PTHR32063:SF0">
    <property type="entry name" value="SWARMING MOTILITY PROTEIN SWRC"/>
    <property type="match status" value="1"/>
</dbReference>
<feature type="transmembrane region" description="Helical" evidence="1">
    <location>
        <begin position="12"/>
        <end position="30"/>
    </location>
</feature>
<protein>
    <submittedName>
        <fullName evidence="2">Efflux RND transporter permease subunit</fullName>
    </submittedName>
</protein>
<evidence type="ECO:0000313" key="3">
    <source>
        <dbReference type="Proteomes" id="UP001197974"/>
    </source>
</evidence>
<organism evidence="2 3">
    <name type="scientific">Bacillus carboniphilus</name>
    <dbReference type="NCBI Taxonomy" id="86663"/>
    <lineage>
        <taxon>Bacteria</taxon>
        <taxon>Bacillati</taxon>
        <taxon>Bacillota</taxon>
        <taxon>Bacilli</taxon>
        <taxon>Bacillales</taxon>
        <taxon>Bacillaceae</taxon>
        <taxon>Bacillus</taxon>
    </lineage>
</organism>
<reference evidence="2 3" key="1">
    <citation type="submission" date="2023-06" db="EMBL/GenBank/DDBJ databases">
        <title>Five Gram-positive bacteria isolated from mangrove sediments in Shenzhen, Guangdong, China.</title>
        <authorList>
            <person name="Yu S."/>
            <person name="Zheng W."/>
            <person name="Huang Y."/>
        </authorList>
    </citation>
    <scope>NUCLEOTIDE SEQUENCE [LARGE SCALE GENOMIC DNA]</scope>
    <source>
        <strain evidence="2 3">SaN35-3</strain>
    </source>
</reference>
<feature type="transmembrane region" description="Helical" evidence="1">
    <location>
        <begin position="860"/>
        <end position="880"/>
    </location>
</feature>
<keyword evidence="3" id="KW-1185">Reference proteome</keyword>
<name>A0ABY9JS07_9BACI</name>
<feature type="transmembrane region" description="Helical" evidence="1">
    <location>
        <begin position="426"/>
        <end position="448"/>
    </location>
</feature>
<feature type="transmembrane region" description="Helical" evidence="1">
    <location>
        <begin position="935"/>
        <end position="954"/>
    </location>
</feature>
<keyword evidence="1" id="KW-1133">Transmembrane helix</keyword>
<dbReference type="PRINTS" id="PR00702">
    <property type="entry name" value="ACRIFLAVINRP"/>
</dbReference>
<dbReference type="Gene3D" id="3.30.70.1440">
    <property type="entry name" value="Multidrug efflux transporter AcrB pore domain"/>
    <property type="match status" value="1"/>
</dbReference>
<feature type="transmembrane region" description="Helical" evidence="1">
    <location>
        <begin position="381"/>
        <end position="405"/>
    </location>
</feature>
<keyword evidence="1" id="KW-0472">Membrane</keyword>